<evidence type="ECO:0000313" key="4">
    <source>
        <dbReference type="EMBL" id="OUZ32844.1"/>
    </source>
</evidence>
<reference evidence="4" key="1">
    <citation type="submission" date="2017-05" db="EMBL/GenBank/DDBJ databases">
        <title>The Genome Sequence of Enterococcus sp. 9D6_DIV0238.</title>
        <authorList>
            <consortium name="The Broad Institute Genomics Platform"/>
            <consortium name="The Broad Institute Genomic Center for Infectious Diseases"/>
            <person name="Earl A."/>
            <person name="Manson A."/>
            <person name="Schwartman J."/>
            <person name="Gilmore M."/>
            <person name="Abouelleil A."/>
            <person name="Cao P."/>
            <person name="Chapman S."/>
            <person name="Cusick C."/>
            <person name="Shea T."/>
            <person name="Young S."/>
            <person name="Neafsey D."/>
            <person name="Nusbaum C."/>
            <person name="Birren B."/>
        </authorList>
    </citation>
    <scope>NUCLEOTIDE SEQUENCE [LARGE SCALE GENOMIC DNA]</scope>
    <source>
        <strain evidence="4">9D6_DIV0238</strain>
    </source>
</reference>
<feature type="domain" description="Sigma factor regulator C-terminal" evidence="2">
    <location>
        <begin position="161"/>
        <end position="295"/>
    </location>
</feature>
<keyword evidence="1" id="KW-0472">Membrane</keyword>
<evidence type="ECO:0000313" key="5">
    <source>
        <dbReference type="EMBL" id="WYJ94023.1"/>
    </source>
</evidence>
<reference evidence="5" key="2">
    <citation type="submission" date="2017-05" db="EMBL/GenBank/DDBJ databases">
        <authorList>
            <consortium name="The Broad Institute Genomics Platform"/>
            <consortium name="The Broad Institute Genomic Center for Infectious Diseases"/>
            <person name="Earl A."/>
            <person name="Manson A."/>
            <person name="Schwartman J."/>
            <person name="Gilmore M."/>
            <person name="Abouelleil A."/>
            <person name="Cao P."/>
            <person name="Chapman S."/>
            <person name="Cusick C."/>
            <person name="Shea T."/>
            <person name="Young S."/>
            <person name="Neafsey D."/>
            <person name="Nusbaum C."/>
            <person name="Birren B."/>
        </authorList>
    </citation>
    <scope>NUCLEOTIDE SEQUENCE</scope>
    <source>
        <strain evidence="5">9D6_DIV0238</strain>
    </source>
</reference>
<dbReference type="InterPro" id="IPR025672">
    <property type="entry name" value="Sigma_reg_C_dom"/>
</dbReference>
<dbReference type="EMBL" id="NIBQ01000002">
    <property type="protein sequence ID" value="OUZ32844.1"/>
    <property type="molecule type" value="Genomic_DNA"/>
</dbReference>
<dbReference type="EMBL" id="CP147246">
    <property type="protein sequence ID" value="WYJ94023.1"/>
    <property type="molecule type" value="Genomic_DNA"/>
</dbReference>
<name>A0A200J6N9_9ENTE</name>
<dbReference type="Pfam" id="PF13791">
    <property type="entry name" value="Sigma_reg_C"/>
    <property type="match status" value="1"/>
</dbReference>
<evidence type="ECO:0008006" key="7">
    <source>
        <dbReference type="Google" id="ProtNLM"/>
    </source>
</evidence>
<gene>
    <name evidence="5" type="ORF">A5889_001525</name>
    <name evidence="4" type="ORF">A5889_001553</name>
</gene>
<protein>
    <recommendedName>
        <fullName evidence="7">Sigma factor regulator C-terminal domain-containing protein</fullName>
    </recommendedName>
</protein>
<keyword evidence="1" id="KW-0812">Transmembrane</keyword>
<feature type="domain" description="Sigma factor regulator N-terminal" evidence="3">
    <location>
        <begin position="5"/>
        <end position="91"/>
    </location>
</feature>
<dbReference type="Proteomes" id="UP000196151">
    <property type="component" value="Chromosome"/>
</dbReference>
<evidence type="ECO:0000256" key="1">
    <source>
        <dbReference type="SAM" id="Phobius"/>
    </source>
</evidence>
<keyword evidence="1" id="KW-1133">Transmembrane helix</keyword>
<organism evidence="4">
    <name type="scientific">Candidatus Enterococcus dunnyi</name>
    <dbReference type="NCBI Taxonomy" id="1834192"/>
    <lineage>
        <taxon>Bacteria</taxon>
        <taxon>Bacillati</taxon>
        <taxon>Bacillota</taxon>
        <taxon>Bacilli</taxon>
        <taxon>Lactobacillales</taxon>
        <taxon>Enterococcaceae</taxon>
        <taxon>Enterococcus</taxon>
    </lineage>
</organism>
<dbReference type="InterPro" id="IPR029101">
    <property type="entry name" value="Sigma_reg_N"/>
</dbReference>
<dbReference type="OrthoDB" id="1730160at2"/>
<dbReference type="Pfam" id="PF13800">
    <property type="entry name" value="Sigma_reg_N"/>
    <property type="match status" value="1"/>
</dbReference>
<reference evidence="5" key="3">
    <citation type="submission" date="2024-03" db="EMBL/GenBank/DDBJ databases">
        <title>The Genome Sequence of Enterococcus sp. DIV0238c.</title>
        <authorList>
            <consortium name="The Broad Institute Genomics Platform"/>
            <consortium name="The Broad Institute Microbial Omics Core"/>
            <consortium name="The Broad Institute Genomic Center for Infectious Diseases"/>
            <person name="Earl A."/>
            <person name="Manson A."/>
            <person name="Gilmore M."/>
            <person name="Schwartman J."/>
            <person name="Shea T."/>
            <person name="Abouelleil A."/>
            <person name="Cao P."/>
            <person name="Chapman S."/>
            <person name="Cusick C."/>
            <person name="Young S."/>
            <person name="Neafsey D."/>
            <person name="Nusbaum C."/>
            <person name="Birren B."/>
        </authorList>
    </citation>
    <scope>NUCLEOTIDE SEQUENCE</scope>
    <source>
        <strain evidence="5">9D6_DIV0238</strain>
    </source>
</reference>
<evidence type="ECO:0000259" key="3">
    <source>
        <dbReference type="Pfam" id="PF13800"/>
    </source>
</evidence>
<feature type="transmembrane region" description="Helical" evidence="1">
    <location>
        <begin position="15"/>
        <end position="37"/>
    </location>
</feature>
<dbReference type="AlphaFoldDB" id="A0A200J6N9"/>
<evidence type="ECO:0000259" key="2">
    <source>
        <dbReference type="Pfam" id="PF13791"/>
    </source>
</evidence>
<keyword evidence="6" id="KW-1185">Reference proteome</keyword>
<sequence>MDLNKSIKKAKRKQLVMFSCISMIIFLIMSILLVITVDKVSTRNYHKLDKALFAYQTIASPNTQIDSQVISNSSIFGGEVVTNQSKNIDGYIVPWSSLRSKYSLFKQSIDYNELMPSWYHSSKNSYEYNRQTKQKVATFYNPKIEDYYDGIKNELDDIQAMEDSVAEVAISFDQPYTYNEVKKMFPSDVNVVWLYLFSEERDERQGPSGMPVYGFQLNVDEKNRVVDVEADKADFFHSFKTYSAAMNNQEITTFIHDNQEKDMADIEVLGVMVTGEVKHLAGLKDRSFVRGSSMGVTVPIVPYIIPEK</sequence>
<accession>A0A200J6N9</accession>
<evidence type="ECO:0000313" key="6">
    <source>
        <dbReference type="Proteomes" id="UP000196151"/>
    </source>
</evidence>
<proteinExistence type="predicted"/>
<dbReference type="RefSeq" id="WP_087640681.1">
    <property type="nucleotide sequence ID" value="NZ_CP147246.1"/>
</dbReference>